<accession>A0ABY1PU28</accession>
<proteinExistence type="predicted"/>
<protein>
    <recommendedName>
        <fullName evidence="4">Chemotaxis protein</fullName>
    </recommendedName>
</protein>
<reference evidence="2 3" key="1">
    <citation type="submission" date="2017-05" db="EMBL/GenBank/DDBJ databases">
        <authorList>
            <person name="Varghese N."/>
            <person name="Submissions S."/>
        </authorList>
    </citation>
    <scope>NUCLEOTIDE SEQUENCE [LARGE SCALE GENOMIC DNA]</scope>
    <source>
        <strain evidence="2 3">DSM 26001</strain>
    </source>
</reference>
<feature type="region of interest" description="Disordered" evidence="1">
    <location>
        <begin position="1"/>
        <end position="128"/>
    </location>
</feature>
<dbReference type="RefSeq" id="WP_283440733.1">
    <property type="nucleotide sequence ID" value="NZ_FXUL01000001.1"/>
</dbReference>
<evidence type="ECO:0000313" key="3">
    <source>
        <dbReference type="Proteomes" id="UP001158049"/>
    </source>
</evidence>
<organism evidence="2 3">
    <name type="scientific">Noviherbaspirillum suwonense</name>
    <dbReference type="NCBI Taxonomy" id="1224511"/>
    <lineage>
        <taxon>Bacteria</taxon>
        <taxon>Pseudomonadati</taxon>
        <taxon>Pseudomonadota</taxon>
        <taxon>Betaproteobacteria</taxon>
        <taxon>Burkholderiales</taxon>
        <taxon>Oxalobacteraceae</taxon>
        <taxon>Noviherbaspirillum</taxon>
    </lineage>
</organism>
<feature type="compositionally biased region" description="Acidic residues" evidence="1">
    <location>
        <begin position="100"/>
        <end position="128"/>
    </location>
</feature>
<feature type="compositionally biased region" description="Basic and acidic residues" evidence="1">
    <location>
        <begin position="14"/>
        <end position="24"/>
    </location>
</feature>
<dbReference type="EMBL" id="FXUL01000001">
    <property type="protein sequence ID" value="SMP45979.1"/>
    <property type="molecule type" value="Genomic_DNA"/>
</dbReference>
<dbReference type="Proteomes" id="UP001158049">
    <property type="component" value="Unassembled WGS sequence"/>
</dbReference>
<comment type="caution">
    <text evidence="2">The sequence shown here is derived from an EMBL/GenBank/DDBJ whole genome shotgun (WGS) entry which is preliminary data.</text>
</comment>
<gene>
    <name evidence="2" type="ORF">SAMN06295970_101593</name>
</gene>
<evidence type="ECO:0000313" key="2">
    <source>
        <dbReference type="EMBL" id="SMP45979.1"/>
    </source>
</evidence>
<name>A0ABY1PU28_9BURK</name>
<evidence type="ECO:0008006" key="4">
    <source>
        <dbReference type="Google" id="ProtNLM"/>
    </source>
</evidence>
<evidence type="ECO:0000256" key="1">
    <source>
        <dbReference type="SAM" id="MobiDB-lite"/>
    </source>
</evidence>
<sequence>MADSTLDPDYLTGGRDRSLGRGHDTGSLGPSDLSDTGSDMQGVGLSGDVGLEMDEGTTSDPDRSTAGGTAGPDVGDADLDSDTDSGGTGERAAAGRDSVETDGADIDVDQVEDVESIDPEDTDVDAGR</sequence>
<keyword evidence="3" id="KW-1185">Reference proteome</keyword>